<dbReference type="InterPro" id="IPR036390">
    <property type="entry name" value="WH_DNA-bd_sf"/>
</dbReference>
<dbReference type="EMBL" id="WTYV01000002">
    <property type="protein sequence ID" value="MXO70976.1"/>
    <property type="molecule type" value="Genomic_DNA"/>
</dbReference>
<dbReference type="PANTHER" id="PTHR30136:SF8">
    <property type="entry name" value="TRANSCRIPTIONAL REGULATORY PROTEIN"/>
    <property type="match status" value="1"/>
</dbReference>
<feature type="domain" description="HTH iclR-type" evidence="4">
    <location>
        <begin position="87"/>
        <end position="147"/>
    </location>
</feature>
<dbReference type="PANTHER" id="PTHR30136">
    <property type="entry name" value="HELIX-TURN-HELIX TRANSCRIPTIONAL REGULATOR, ICLR FAMILY"/>
    <property type="match status" value="1"/>
</dbReference>
<dbReference type="Proteomes" id="UP000466966">
    <property type="component" value="Unassembled WGS sequence"/>
</dbReference>
<dbReference type="InterPro" id="IPR029016">
    <property type="entry name" value="GAF-like_dom_sf"/>
</dbReference>
<dbReference type="SMART" id="SM00346">
    <property type="entry name" value="HTH_ICLR"/>
    <property type="match status" value="1"/>
</dbReference>
<evidence type="ECO:0000313" key="6">
    <source>
        <dbReference type="EMBL" id="MXO70976.1"/>
    </source>
</evidence>
<dbReference type="Pfam" id="PF09339">
    <property type="entry name" value="HTH_IclR"/>
    <property type="match status" value="1"/>
</dbReference>
<evidence type="ECO:0000256" key="3">
    <source>
        <dbReference type="ARBA" id="ARBA00023163"/>
    </source>
</evidence>
<organism evidence="6 7">
    <name type="scientific">Alteraurantiacibacter buctensis</name>
    <dbReference type="NCBI Taxonomy" id="1503981"/>
    <lineage>
        <taxon>Bacteria</taxon>
        <taxon>Pseudomonadati</taxon>
        <taxon>Pseudomonadota</taxon>
        <taxon>Alphaproteobacteria</taxon>
        <taxon>Sphingomonadales</taxon>
        <taxon>Erythrobacteraceae</taxon>
        <taxon>Alteraurantiacibacter</taxon>
    </lineage>
</organism>
<reference evidence="6 7" key="1">
    <citation type="submission" date="2019-12" db="EMBL/GenBank/DDBJ databases">
        <title>Genomic-based taxomic classification of the family Erythrobacteraceae.</title>
        <authorList>
            <person name="Xu L."/>
        </authorList>
    </citation>
    <scope>NUCLEOTIDE SEQUENCE [LARGE SCALE GENOMIC DNA]</scope>
    <source>
        <strain evidence="6 7">M0322</strain>
    </source>
</reference>
<evidence type="ECO:0000256" key="1">
    <source>
        <dbReference type="ARBA" id="ARBA00023015"/>
    </source>
</evidence>
<dbReference type="GO" id="GO:0003700">
    <property type="term" value="F:DNA-binding transcription factor activity"/>
    <property type="evidence" value="ECO:0007669"/>
    <property type="project" value="TreeGrafter"/>
</dbReference>
<evidence type="ECO:0000259" key="4">
    <source>
        <dbReference type="PROSITE" id="PS51077"/>
    </source>
</evidence>
<dbReference type="InterPro" id="IPR050707">
    <property type="entry name" value="HTH_MetabolicPath_Reg"/>
</dbReference>
<sequence>MAISNANWSCGAAEGPFASVPAPGDKPACSVIPQKSFPCHPSRSRAFARASGWKLANNPTQCNVVPLNKKTDWRDRMAGKAAQPESAGTIERTLRAIRCVAEKGEFSLKEFAEEVGIPTSTAYRLLQSLGDVNFVEKSTYGSYSIGRELYRLSSLVVHDIEYEAMARPLLQRLADRFQETCAFALYLPKEKVYTIVELINSVHQLQFVVQRYTHRPMVWGAIGRSMLPFLPEEDVQAAIERQGPAPEPNMPPITREDLRNEAEAIMREGCFVANSPNVWGNNNTAAPVFNSKGQVFGSIGVTIPSVRFDHTMQGELSAAIVQAAKDMSAALGFRERQTRAQVG</sequence>
<dbReference type="SUPFAM" id="SSF55781">
    <property type="entry name" value="GAF domain-like"/>
    <property type="match status" value="1"/>
</dbReference>
<dbReference type="Pfam" id="PF01614">
    <property type="entry name" value="IclR_C"/>
    <property type="match status" value="1"/>
</dbReference>
<dbReference type="GO" id="GO:0045892">
    <property type="term" value="P:negative regulation of DNA-templated transcription"/>
    <property type="evidence" value="ECO:0007669"/>
    <property type="project" value="TreeGrafter"/>
</dbReference>
<protein>
    <submittedName>
        <fullName evidence="6">Helix-turn-helix domain-containing protein</fullName>
    </submittedName>
</protein>
<comment type="caution">
    <text evidence="6">The sequence shown here is derived from an EMBL/GenBank/DDBJ whole genome shotgun (WGS) entry which is preliminary data.</text>
</comment>
<dbReference type="AlphaFoldDB" id="A0A844YVA9"/>
<evidence type="ECO:0000256" key="2">
    <source>
        <dbReference type="ARBA" id="ARBA00023125"/>
    </source>
</evidence>
<dbReference type="InterPro" id="IPR005471">
    <property type="entry name" value="Tscrpt_reg_IclR_N"/>
</dbReference>
<keyword evidence="3" id="KW-0804">Transcription</keyword>
<evidence type="ECO:0000259" key="5">
    <source>
        <dbReference type="PROSITE" id="PS51078"/>
    </source>
</evidence>
<dbReference type="InterPro" id="IPR036388">
    <property type="entry name" value="WH-like_DNA-bd_sf"/>
</dbReference>
<dbReference type="Gene3D" id="1.10.10.10">
    <property type="entry name" value="Winged helix-like DNA-binding domain superfamily/Winged helix DNA-binding domain"/>
    <property type="match status" value="1"/>
</dbReference>
<keyword evidence="2" id="KW-0238">DNA-binding</keyword>
<accession>A0A844YVA9</accession>
<dbReference type="Gene3D" id="3.30.450.40">
    <property type="match status" value="1"/>
</dbReference>
<proteinExistence type="predicted"/>
<dbReference type="PROSITE" id="PS51077">
    <property type="entry name" value="HTH_ICLR"/>
    <property type="match status" value="1"/>
</dbReference>
<dbReference type="PROSITE" id="PS51078">
    <property type="entry name" value="ICLR_ED"/>
    <property type="match status" value="1"/>
</dbReference>
<evidence type="ECO:0000313" key="7">
    <source>
        <dbReference type="Proteomes" id="UP000466966"/>
    </source>
</evidence>
<dbReference type="SUPFAM" id="SSF46785">
    <property type="entry name" value="Winged helix' DNA-binding domain"/>
    <property type="match status" value="1"/>
</dbReference>
<dbReference type="GO" id="GO:0003677">
    <property type="term" value="F:DNA binding"/>
    <property type="evidence" value="ECO:0007669"/>
    <property type="project" value="UniProtKB-KW"/>
</dbReference>
<dbReference type="InterPro" id="IPR014757">
    <property type="entry name" value="Tscrpt_reg_IclR_C"/>
</dbReference>
<name>A0A844YVA9_9SPHN</name>
<feature type="domain" description="IclR-ED" evidence="5">
    <location>
        <begin position="148"/>
        <end position="333"/>
    </location>
</feature>
<keyword evidence="1" id="KW-0805">Transcription regulation</keyword>
<gene>
    <name evidence="6" type="ORF">GRI99_04905</name>
</gene>
<keyword evidence="7" id="KW-1185">Reference proteome</keyword>